<reference evidence="2 3" key="1">
    <citation type="submission" date="2019-08" db="EMBL/GenBank/DDBJ databases">
        <title>Draft genome sequences of two oriental melons (Cucumis melo L. var makuwa).</title>
        <authorList>
            <person name="Kwon S.-Y."/>
        </authorList>
    </citation>
    <scope>NUCLEOTIDE SEQUENCE [LARGE SCALE GENOMIC DNA]</scope>
    <source>
        <strain evidence="3">cv. SW 3</strain>
        <tissue evidence="2">Leaf</tissue>
    </source>
</reference>
<accession>A0A5A7VMZ4</accession>
<dbReference type="EMBL" id="SSTE01000165">
    <property type="protein sequence ID" value="KAA0067936.1"/>
    <property type="molecule type" value="Genomic_DNA"/>
</dbReference>
<dbReference type="Proteomes" id="UP000321393">
    <property type="component" value="Unassembled WGS sequence"/>
</dbReference>
<proteinExistence type="predicted"/>
<feature type="compositionally biased region" description="Basic and acidic residues" evidence="1">
    <location>
        <begin position="32"/>
        <end position="44"/>
    </location>
</feature>
<name>A0A5A7VMZ4_CUCMM</name>
<evidence type="ECO:0000313" key="2">
    <source>
        <dbReference type="EMBL" id="KAA0067936.1"/>
    </source>
</evidence>
<feature type="region of interest" description="Disordered" evidence="1">
    <location>
        <begin position="21"/>
        <end position="55"/>
    </location>
</feature>
<comment type="caution">
    <text evidence="2">The sequence shown here is derived from an EMBL/GenBank/DDBJ whole genome shotgun (WGS) entry which is preliminary data.</text>
</comment>
<feature type="compositionally biased region" description="Basic residues" evidence="1">
    <location>
        <begin position="46"/>
        <end position="55"/>
    </location>
</feature>
<dbReference type="AlphaFoldDB" id="A0A5A7VMZ4"/>
<evidence type="ECO:0000313" key="3">
    <source>
        <dbReference type="Proteomes" id="UP000321393"/>
    </source>
</evidence>
<organism evidence="2 3">
    <name type="scientific">Cucumis melo var. makuwa</name>
    <name type="common">Oriental melon</name>
    <dbReference type="NCBI Taxonomy" id="1194695"/>
    <lineage>
        <taxon>Eukaryota</taxon>
        <taxon>Viridiplantae</taxon>
        <taxon>Streptophyta</taxon>
        <taxon>Embryophyta</taxon>
        <taxon>Tracheophyta</taxon>
        <taxon>Spermatophyta</taxon>
        <taxon>Magnoliopsida</taxon>
        <taxon>eudicotyledons</taxon>
        <taxon>Gunneridae</taxon>
        <taxon>Pentapetalae</taxon>
        <taxon>rosids</taxon>
        <taxon>fabids</taxon>
        <taxon>Cucurbitales</taxon>
        <taxon>Cucurbitaceae</taxon>
        <taxon>Benincaseae</taxon>
        <taxon>Cucumis</taxon>
    </lineage>
</organism>
<sequence length="55" mass="6315">MATEKQEVDHLEVVAEEFTKEIENMSQLEPRLSPDEHGLREAPQPKKIKSKPKTS</sequence>
<protein>
    <submittedName>
        <fullName evidence="2">Uncharacterized protein</fullName>
    </submittedName>
</protein>
<evidence type="ECO:0000256" key="1">
    <source>
        <dbReference type="SAM" id="MobiDB-lite"/>
    </source>
</evidence>
<gene>
    <name evidence="2" type="ORF">E6C27_scaffold138G001080</name>
</gene>